<evidence type="ECO:0000256" key="4">
    <source>
        <dbReference type="PROSITE-ProRule" id="PRU01248"/>
    </source>
</evidence>
<dbReference type="InterPro" id="IPR013762">
    <property type="entry name" value="Integrase-like_cat_sf"/>
</dbReference>
<protein>
    <submittedName>
        <fullName evidence="7">Site-specific integrase</fullName>
    </submittedName>
</protein>
<accession>A0AAW6FLK0</accession>
<organism evidence="7 8">
    <name type="scientific">Odoribacter splanchnicus</name>
    <dbReference type="NCBI Taxonomy" id="28118"/>
    <lineage>
        <taxon>Bacteria</taxon>
        <taxon>Pseudomonadati</taxon>
        <taxon>Bacteroidota</taxon>
        <taxon>Bacteroidia</taxon>
        <taxon>Bacteroidales</taxon>
        <taxon>Odoribacteraceae</taxon>
        <taxon>Odoribacter</taxon>
    </lineage>
</organism>
<dbReference type="Gene3D" id="1.10.443.10">
    <property type="entry name" value="Intergrase catalytic core"/>
    <property type="match status" value="1"/>
</dbReference>
<dbReference type="InterPro" id="IPR004107">
    <property type="entry name" value="Integrase_SAM-like_N"/>
</dbReference>
<dbReference type="SUPFAM" id="SSF56349">
    <property type="entry name" value="DNA breaking-rejoining enzymes"/>
    <property type="match status" value="1"/>
</dbReference>
<reference evidence="7" key="1">
    <citation type="submission" date="2023-01" db="EMBL/GenBank/DDBJ databases">
        <title>Human gut microbiome strain richness.</title>
        <authorList>
            <person name="Chen-Liaw A."/>
        </authorList>
    </citation>
    <scope>NUCLEOTIDE SEQUENCE</scope>
    <source>
        <strain evidence="7">RTP21484st1_B7_RTP21484_190118</strain>
    </source>
</reference>
<sequence>MKRKKIVILPKLNDAGGDLSKKWFVFYSVRDPRTDKMERFRVFEGLNIPDEAKRRKLAVAKIAELTQKLKCGWTPFLDNEEAIYEDQLQYKTVAEIYGKQKAANATFRRLASQFIEIKQSSGILEPKTIQCYVSKLRMLTIWSEAKYGQIDITAFDNARILQFFNYLVKEKGLANGTISDYRQIISQMFEWVKGTGRILENPVYNIPHGADKDMAPRPIATWDIETFRDTISVKDPQLWMAIEFQTYCFLRPGKELRLLKIRDIDFARGLINVDRFRAKTNRERYATIPRHFLLKLRNEYQLQKYIPDHYVFGKEYKPGPECLGKNNLKNRFNGFRKILNMPDSYKLYSWKHTGNSLAADSDINMLALRDQNGHTSVQTTEIYLKHKLGVVNKEIQDKFPCLDIL</sequence>
<dbReference type="InterPro" id="IPR011010">
    <property type="entry name" value="DNA_brk_join_enz"/>
</dbReference>
<evidence type="ECO:0000256" key="2">
    <source>
        <dbReference type="ARBA" id="ARBA00023125"/>
    </source>
</evidence>
<evidence type="ECO:0000256" key="3">
    <source>
        <dbReference type="ARBA" id="ARBA00023172"/>
    </source>
</evidence>
<keyword evidence="2 4" id="KW-0238">DNA-binding</keyword>
<dbReference type="GO" id="GO:0003677">
    <property type="term" value="F:DNA binding"/>
    <property type="evidence" value="ECO:0007669"/>
    <property type="project" value="UniProtKB-UniRule"/>
</dbReference>
<name>A0AAW6FLK0_9BACT</name>
<evidence type="ECO:0000313" key="8">
    <source>
        <dbReference type="Proteomes" id="UP001212263"/>
    </source>
</evidence>
<evidence type="ECO:0000259" key="6">
    <source>
        <dbReference type="PROSITE" id="PS51900"/>
    </source>
</evidence>
<dbReference type="GO" id="GO:0015074">
    <property type="term" value="P:DNA integration"/>
    <property type="evidence" value="ECO:0007669"/>
    <property type="project" value="UniProtKB-KW"/>
</dbReference>
<dbReference type="PROSITE" id="PS51898">
    <property type="entry name" value="TYR_RECOMBINASE"/>
    <property type="match status" value="1"/>
</dbReference>
<evidence type="ECO:0000259" key="5">
    <source>
        <dbReference type="PROSITE" id="PS51898"/>
    </source>
</evidence>
<dbReference type="CDD" id="cd00397">
    <property type="entry name" value="DNA_BRE_C"/>
    <property type="match status" value="1"/>
</dbReference>
<feature type="domain" description="Tyr recombinase" evidence="5">
    <location>
        <begin position="214"/>
        <end position="397"/>
    </location>
</feature>
<dbReference type="Pfam" id="PF13495">
    <property type="entry name" value="Phage_int_SAM_4"/>
    <property type="match status" value="1"/>
</dbReference>
<dbReference type="Proteomes" id="UP001212263">
    <property type="component" value="Unassembled WGS sequence"/>
</dbReference>
<feature type="domain" description="Core-binding (CB)" evidence="6">
    <location>
        <begin position="105"/>
        <end position="193"/>
    </location>
</feature>
<dbReference type="InterPro" id="IPR002104">
    <property type="entry name" value="Integrase_catalytic"/>
</dbReference>
<dbReference type="InterPro" id="IPR044068">
    <property type="entry name" value="CB"/>
</dbReference>
<gene>
    <name evidence="7" type="ORF">PN645_18115</name>
</gene>
<evidence type="ECO:0000256" key="1">
    <source>
        <dbReference type="ARBA" id="ARBA00022908"/>
    </source>
</evidence>
<dbReference type="AlphaFoldDB" id="A0AAW6FLK0"/>
<dbReference type="PANTHER" id="PTHR30349">
    <property type="entry name" value="PHAGE INTEGRASE-RELATED"/>
    <property type="match status" value="1"/>
</dbReference>
<keyword evidence="1" id="KW-0229">DNA integration</keyword>
<proteinExistence type="predicted"/>
<dbReference type="InterPro" id="IPR010998">
    <property type="entry name" value="Integrase_recombinase_N"/>
</dbReference>
<keyword evidence="3" id="KW-0233">DNA recombination</keyword>
<dbReference type="PROSITE" id="PS51900">
    <property type="entry name" value="CB"/>
    <property type="match status" value="1"/>
</dbReference>
<dbReference type="GO" id="GO:0006310">
    <property type="term" value="P:DNA recombination"/>
    <property type="evidence" value="ECO:0007669"/>
    <property type="project" value="UniProtKB-KW"/>
</dbReference>
<evidence type="ECO:0000313" key="7">
    <source>
        <dbReference type="EMBL" id="MDB9224893.1"/>
    </source>
</evidence>
<dbReference type="RefSeq" id="WP_272055056.1">
    <property type="nucleotide sequence ID" value="NZ_JAQMRB010000034.1"/>
</dbReference>
<dbReference type="InterPro" id="IPR050090">
    <property type="entry name" value="Tyrosine_recombinase_XerCD"/>
</dbReference>
<comment type="caution">
    <text evidence="7">The sequence shown here is derived from an EMBL/GenBank/DDBJ whole genome shotgun (WGS) entry which is preliminary data.</text>
</comment>
<dbReference type="Pfam" id="PF00589">
    <property type="entry name" value="Phage_integrase"/>
    <property type="match status" value="1"/>
</dbReference>
<dbReference type="EMBL" id="JAQMRD010000034">
    <property type="protein sequence ID" value="MDB9224893.1"/>
    <property type="molecule type" value="Genomic_DNA"/>
</dbReference>
<dbReference type="Gene3D" id="1.10.150.130">
    <property type="match status" value="1"/>
</dbReference>